<dbReference type="Pfam" id="PF13412">
    <property type="entry name" value="HTH_24"/>
    <property type="match status" value="1"/>
</dbReference>
<feature type="domain" description="HTH asnC-type" evidence="4">
    <location>
        <begin position="12"/>
        <end position="72"/>
    </location>
</feature>
<keyword evidence="3" id="KW-0804">Transcription</keyword>
<dbReference type="PRINTS" id="PR00033">
    <property type="entry name" value="HTHASNC"/>
</dbReference>
<evidence type="ECO:0000313" key="5">
    <source>
        <dbReference type="EMBL" id="KKN23736.1"/>
    </source>
</evidence>
<dbReference type="GO" id="GO:0043565">
    <property type="term" value="F:sequence-specific DNA binding"/>
    <property type="evidence" value="ECO:0007669"/>
    <property type="project" value="InterPro"/>
</dbReference>
<dbReference type="PROSITE" id="PS50956">
    <property type="entry name" value="HTH_ASNC_2"/>
    <property type="match status" value="1"/>
</dbReference>
<dbReference type="InterPro" id="IPR036388">
    <property type="entry name" value="WH-like_DNA-bd_sf"/>
</dbReference>
<dbReference type="InterPro" id="IPR036390">
    <property type="entry name" value="WH_DNA-bd_sf"/>
</dbReference>
<dbReference type="EMBL" id="LAZR01002944">
    <property type="protein sequence ID" value="KKN23736.1"/>
    <property type="molecule type" value="Genomic_DNA"/>
</dbReference>
<dbReference type="Gene3D" id="1.10.10.10">
    <property type="entry name" value="Winged helix-like DNA-binding domain superfamily/Winged helix DNA-binding domain"/>
    <property type="match status" value="1"/>
</dbReference>
<dbReference type="InterPro" id="IPR019888">
    <property type="entry name" value="Tscrpt_reg_AsnC-like"/>
</dbReference>
<accession>A0A0F9RF85</accession>
<keyword evidence="1" id="KW-0805">Transcription regulation</keyword>
<sequence>MNYNFDNSILRVDETDAKIIKLIQEDPSRSHSSIAREINISQPTVGIRIKKLKESGILQIQPGINFKNANIKLIMVHLGVKNPTKVLEMAKNCPLMLNAFKISGEYNVSIFLAGTNIRQLYTVVNHHFRANSEVQKVSMELITEFAKNFILPMVSESETLRPSLESGYDANCEFCKSS</sequence>
<dbReference type="PANTHER" id="PTHR30154">
    <property type="entry name" value="LEUCINE-RESPONSIVE REGULATORY PROTEIN"/>
    <property type="match status" value="1"/>
</dbReference>
<dbReference type="InterPro" id="IPR011991">
    <property type="entry name" value="ArsR-like_HTH"/>
</dbReference>
<evidence type="ECO:0000256" key="3">
    <source>
        <dbReference type="ARBA" id="ARBA00023163"/>
    </source>
</evidence>
<dbReference type="AlphaFoldDB" id="A0A0F9RF85"/>
<proteinExistence type="predicted"/>
<comment type="caution">
    <text evidence="5">The sequence shown here is derived from an EMBL/GenBank/DDBJ whole genome shotgun (WGS) entry which is preliminary data.</text>
</comment>
<keyword evidence="2" id="KW-0238">DNA-binding</keyword>
<organism evidence="5">
    <name type="scientific">marine sediment metagenome</name>
    <dbReference type="NCBI Taxonomy" id="412755"/>
    <lineage>
        <taxon>unclassified sequences</taxon>
        <taxon>metagenomes</taxon>
        <taxon>ecological metagenomes</taxon>
    </lineage>
</organism>
<evidence type="ECO:0000259" key="4">
    <source>
        <dbReference type="PROSITE" id="PS50956"/>
    </source>
</evidence>
<dbReference type="CDD" id="cd00090">
    <property type="entry name" value="HTH_ARSR"/>
    <property type="match status" value="1"/>
</dbReference>
<dbReference type="GO" id="GO:0005829">
    <property type="term" value="C:cytosol"/>
    <property type="evidence" value="ECO:0007669"/>
    <property type="project" value="TreeGrafter"/>
</dbReference>
<dbReference type="InterPro" id="IPR000485">
    <property type="entry name" value="AsnC-type_HTH_dom"/>
</dbReference>
<dbReference type="GO" id="GO:0043200">
    <property type="term" value="P:response to amino acid"/>
    <property type="evidence" value="ECO:0007669"/>
    <property type="project" value="TreeGrafter"/>
</dbReference>
<gene>
    <name evidence="5" type="ORF">LCGC14_0901970</name>
</gene>
<dbReference type="SUPFAM" id="SSF46785">
    <property type="entry name" value="Winged helix' DNA-binding domain"/>
    <property type="match status" value="1"/>
</dbReference>
<evidence type="ECO:0000256" key="2">
    <source>
        <dbReference type="ARBA" id="ARBA00023125"/>
    </source>
</evidence>
<reference evidence="5" key="1">
    <citation type="journal article" date="2015" name="Nature">
        <title>Complex archaea that bridge the gap between prokaryotes and eukaryotes.</title>
        <authorList>
            <person name="Spang A."/>
            <person name="Saw J.H."/>
            <person name="Jorgensen S.L."/>
            <person name="Zaremba-Niedzwiedzka K."/>
            <person name="Martijn J."/>
            <person name="Lind A.E."/>
            <person name="van Eijk R."/>
            <person name="Schleper C."/>
            <person name="Guy L."/>
            <person name="Ettema T.J."/>
        </authorList>
    </citation>
    <scope>NUCLEOTIDE SEQUENCE</scope>
</reference>
<dbReference type="PANTHER" id="PTHR30154:SF34">
    <property type="entry name" value="TRANSCRIPTIONAL REGULATOR AZLB"/>
    <property type="match status" value="1"/>
</dbReference>
<protein>
    <recommendedName>
        <fullName evidence="4">HTH asnC-type domain-containing protein</fullName>
    </recommendedName>
</protein>
<name>A0A0F9RF85_9ZZZZ</name>
<evidence type="ECO:0000256" key="1">
    <source>
        <dbReference type="ARBA" id="ARBA00023015"/>
    </source>
</evidence>
<dbReference type="SMART" id="SM00344">
    <property type="entry name" value="HTH_ASNC"/>
    <property type="match status" value="1"/>
</dbReference>